<dbReference type="Proteomes" id="UP000266483">
    <property type="component" value="Unassembled WGS sequence"/>
</dbReference>
<proteinExistence type="predicted"/>
<dbReference type="Pfam" id="PF12697">
    <property type="entry name" value="Abhydrolase_6"/>
    <property type="match status" value="1"/>
</dbReference>
<keyword evidence="3" id="KW-0378">Hydrolase</keyword>
<dbReference type="GO" id="GO:0016787">
    <property type="term" value="F:hydrolase activity"/>
    <property type="evidence" value="ECO:0007669"/>
    <property type="project" value="UniProtKB-KW"/>
</dbReference>
<keyword evidence="5" id="KW-1185">Reference proteome</keyword>
<evidence type="ECO:0000259" key="1">
    <source>
        <dbReference type="Pfam" id="PF12697"/>
    </source>
</evidence>
<dbReference type="OrthoDB" id="9112061at2"/>
<accession>A0A3A1YWG3</accession>
<gene>
    <name evidence="2" type="ORF">CJO09_11790</name>
    <name evidence="3" type="ORF">CJP73_03690</name>
</gene>
<evidence type="ECO:0000313" key="3">
    <source>
        <dbReference type="EMBL" id="RIY42542.1"/>
    </source>
</evidence>
<dbReference type="PANTHER" id="PTHR37017">
    <property type="entry name" value="AB HYDROLASE-1 DOMAIN-CONTAINING PROTEIN-RELATED"/>
    <property type="match status" value="1"/>
</dbReference>
<dbReference type="Gene3D" id="3.40.50.1820">
    <property type="entry name" value="alpha/beta hydrolase"/>
    <property type="match status" value="1"/>
</dbReference>
<comment type="caution">
    <text evidence="3">The sequence shown here is derived from an EMBL/GenBank/DDBJ whole genome shotgun (WGS) entry which is preliminary data.</text>
</comment>
<dbReference type="PANTHER" id="PTHR37017:SF11">
    <property type="entry name" value="ESTERASE_LIPASE_THIOESTERASE DOMAIN-CONTAINING PROTEIN"/>
    <property type="match status" value="1"/>
</dbReference>
<reference evidence="4 5" key="1">
    <citation type="submission" date="2017-08" db="EMBL/GenBank/DDBJ databases">
        <title>Pusillimonas indicus sp. nov., a member of the family Alcaligenaceae isolated from surface seawater.</title>
        <authorList>
            <person name="Li J."/>
        </authorList>
    </citation>
    <scope>NUCLEOTIDE SEQUENCE [LARGE SCALE GENOMIC DNA]</scope>
    <source>
        <strain evidence="2 5">17-4A</strain>
        <strain evidence="3 4">L52-1-41</strain>
    </source>
</reference>
<sequence>MTQLTYVLVHGAWHTGAELEPTAEHLRSRGHLVMCPTLAGNRPGDDRATIGLEDAAQSLAAYLDEHDLSEVRLVGHSYGGMVISRVADLRPERLARLVYVNAFVPDPGEALNDLVPPHYVELFDAVSAQNNGAVMLPFPVWREAFINDASLSLATSAYEKLNPHPYKTFQDGVVLSQPMAASPVPKSYVNCREDTALPQSLGWHPRLSEKLGLFRYVECSGSHEVWFTDPQAIADAIAKAGRD</sequence>
<evidence type="ECO:0000313" key="5">
    <source>
        <dbReference type="Proteomes" id="UP000266483"/>
    </source>
</evidence>
<protein>
    <submittedName>
        <fullName evidence="3">Alpha/beta hydrolase</fullName>
    </submittedName>
</protein>
<evidence type="ECO:0000313" key="4">
    <source>
        <dbReference type="Proteomes" id="UP000266206"/>
    </source>
</evidence>
<dbReference type="EMBL" id="NQOU01000004">
    <property type="protein sequence ID" value="RII82565.1"/>
    <property type="molecule type" value="Genomic_DNA"/>
</dbReference>
<dbReference type="EMBL" id="NQYH01000001">
    <property type="protein sequence ID" value="RIY42542.1"/>
    <property type="molecule type" value="Genomic_DNA"/>
</dbReference>
<dbReference type="AlphaFoldDB" id="A0A3A1YWG3"/>
<name>A0A3A1YWG3_9BURK</name>
<feature type="domain" description="AB hydrolase-1" evidence="1">
    <location>
        <begin position="7"/>
        <end position="236"/>
    </location>
</feature>
<dbReference type="InterPro" id="IPR000073">
    <property type="entry name" value="AB_hydrolase_1"/>
</dbReference>
<organism evidence="3 4">
    <name type="scientific">Neopusillimonas maritima</name>
    <dbReference type="NCBI Taxonomy" id="2026239"/>
    <lineage>
        <taxon>Bacteria</taxon>
        <taxon>Pseudomonadati</taxon>
        <taxon>Pseudomonadota</taxon>
        <taxon>Betaproteobacteria</taxon>
        <taxon>Burkholderiales</taxon>
        <taxon>Alcaligenaceae</taxon>
        <taxon>Neopusillimonas</taxon>
    </lineage>
</organism>
<dbReference type="SUPFAM" id="SSF53474">
    <property type="entry name" value="alpha/beta-Hydrolases"/>
    <property type="match status" value="1"/>
</dbReference>
<dbReference type="Proteomes" id="UP000266206">
    <property type="component" value="Unassembled WGS sequence"/>
</dbReference>
<dbReference type="RefSeq" id="WP_119442518.1">
    <property type="nucleotide sequence ID" value="NZ_CP170494.1"/>
</dbReference>
<dbReference type="InterPro" id="IPR052897">
    <property type="entry name" value="Sec-Metab_Biosynth_Hydrolase"/>
</dbReference>
<dbReference type="InterPro" id="IPR029058">
    <property type="entry name" value="AB_hydrolase_fold"/>
</dbReference>
<evidence type="ECO:0000313" key="2">
    <source>
        <dbReference type="EMBL" id="RII82565.1"/>
    </source>
</evidence>